<evidence type="ECO:0000313" key="10">
    <source>
        <dbReference type="EMBL" id="AOM82573.1"/>
    </source>
</evidence>
<dbReference type="Gene3D" id="1.20.58.110">
    <property type="entry name" value="Ribosomal protein S20"/>
    <property type="match status" value="1"/>
</dbReference>
<dbReference type="KEGG" id="bbev:BBEV_1205"/>
<evidence type="ECO:0000313" key="11">
    <source>
        <dbReference type="Proteomes" id="UP000094463"/>
    </source>
</evidence>
<dbReference type="STRING" id="632773.BBEV_1205"/>
<keyword evidence="11" id="KW-1185">Reference proteome</keyword>
<dbReference type="GO" id="GO:0003735">
    <property type="term" value="F:structural constituent of ribosome"/>
    <property type="evidence" value="ECO:0007669"/>
    <property type="project" value="InterPro"/>
</dbReference>
<dbReference type="InterPro" id="IPR002583">
    <property type="entry name" value="Ribosomal_bS20"/>
</dbReference>
<dbReference type="GO" id="GO:0005829">
    <property type="term" value="C:cytosol"/>
    <property type="evidence" value="ECO:0007669"/>
    <property type="project" value="TreeGrafter"/>
</dbReference>
<evidence type="ECO:0000256" key="4">
    <source>
        <dbReference type="ARBA" id="ARBA00022884"/>
    </source>
</evidence>
<evidence type="ECO:0000256" key="8">
    <source>
        <dbReference type="HAMAP-Rule" id="MF_00500"/>
    </source>
</evidence>
<feature type="region of interest" description="Disordered" evidence="9">
    <location>
        <begin position="1"/>
        <end position="24"/>
    </location>
</feature>
<keyword evidence="5 8" id="KW-0689">Ribosomal protein</keyword>
<dbReference type="GO" id="GO:0070181">
    <property type="term" value="F:small ribosomal subunit rRNA binding"/>
    <property type="evidence" value="ECO:0007669"/>
    <property type="project" value="TreeGrafter"/>
</dbReference>
<protein>
    <recommendedName>
        <fullName evidence="7 8">Small ribosomal subunit protein bS20</fullName>
    </recommendedName>
</protein>
<keyword evidence="6 8" id="KW-0687">Ribonucleoprotein</keyword>
<dbReference type="RefSeq" id="WP_069364646.1">
    <property type="nucleotide sequence ID" value="NZ_CP012502.1"/>
</dbReference>
<dbReference type="GO" id="GO:0015935">
    <property type="term" value="C:small ribosomal subunit"/>
    <property type="evidence" value="ECO:0007669"/>
    <property type="project" value="TreeGrafter"/>
</dbReference>
<keyword evidence="3 8" id="KW-0699">rRNA-binding</keyword>
<feature type="compositionally biased region" description="Basic residues" evidence="9">
    <location>
        <begin position="1"/>
        <end position="11"/>
    </location>
</feature>
<comment type="similarity">
    <text evidence="2 8">Belongs to the bacterial ribosomal protein bS20 family.</text>
</comment>
<dbReference type="GO" id="GO:0006412">
    <property type="term" value="P:translation"/>
    <property type="evidence" value="ECO:0007669"/>
    <property type="project" value="UniProtKB-UniRule"/>
</dbReference>
<dbReference type="FunFam" id="1.20.58.110:FF:000001">
    <property type="entry name" value="30S ribosomal protein S20"/>
    <property type="match status" value="1"/>
</dbReference>
<evidence type="ECO:0000256" key="2">
    <source>
        <dbReference type="ARBA" id="ARBA00007634"/>
    </source>
</evidence>
<evidence type="ECO:0000256" key="5">
    <source>
        <dbReference type="ARBA" id="ARBA00022980"/>
    </source>
</evidence>
<accession>A0A1D7QU81</accession>
<dbReference type="SUPFAM" id="SSF46992">
    <property type="entry name" value="Ribosomal protein S20"/>
    <property type="match status" value="1"/>
</dbReference>
<gene>
    <name evidence="8 10" type="primary">rpsT</name>
    <name evidence="10" type="ORF">BBEV_1205</name>
</gene>
<organism evidence="10 11">
    <name type="scientific">Salisediminibacterium beveridgei</name>
    <dbReference type="NCBI Taxonomy" id="632773"/>
    <lineage>
        <taxon>Bacteria</taxon>
        <taxon>Bacillati</taxon>
        <taxon>Bacillota</taxon>
        <taxon>Bacilli</taxon>
        <taxon>Bacillales</taxon>
        <taxon>Bacillaceae</taxon>
        <taxon>Salisediminibacterium</taxon>
    </lineage>
</organism>
<dbReference type="PATRIC" id="fig|632773.3.peg.1276"/>
<dbReference type="InterPro" id="IPR036510">
    <property type="entry name" value="Ribosomal_bS20_sf"/>
</dbReference>
<evidence type="ECO:0000256" key="9">
    <source>
        <dbReference type="SAM" id="MobiDB-lite"/>
    </source>
</evidence>
<comment type="function">
    <text evidence="1 8">Binds directly to 16S ribosomal RNA.</text>
</comment>
<dbReference type="Pfam" id="PF01649">
    <property type="entry name" value="Ribosomal_S20p"/>
    <property type="match status" value="1"/>
</dbReference>
<dbReference type="PANTHER" id="PTHR33398">
    <property type="entry name" value="30S RIBOSOMAL PROTEIN S20"/>
    <property type="match status" value="1"/>
</dbReference>
<reference evidence="10 11" key="1">
    <citation type="submission" date="2015-08" db="EMBL/GenBank/DDBJ databases">
        <title>The complete genome sequence of Bacillus beveridgei MLTeJB.</title>
        <authorList>
            <person name="Hanson T.E."/>
            <person name="Mesa C."/>
            <person name="Basesman S.M."/>
            <person name="Oremland R.S."/>
        </authorList>
    </citation>
    <scope>NUCLEOTIDE SEQUENCE [LARGE SCALE GENOMIC DNA]</scope>
    <source>
        <strain evidence="10 11">MLTeJB</strain>
    </source>
</reference>
<proteinExistence type="inferred from homology"/>
<evidence type="ECO:0000256" key="6">
    <source>
        <dbReference type="ARBA" id="ARBA00023274"/>
    </source>
</evidence>
<dbReference type="HAMAP" id="MF_00500">
    <property type="entry name" value="Ribosomal_bS20"/>
    <property type="match status" value="1"/>
</dbReference>
<keyword evidence="4 8" id="KW-0694">RNA-binding</keyword>
<dbReference type="PANTHER" id="PTHR33398:SF1">
    <property type="entry name" value="SMALL RIBOSOMAL SUBUNIT PROTEIN BS20C"/>
    <property type="match status" value="1"/>
</dbReference>
<dbReference type="AlphaFoldDB" id="A0A1D7QU81"/>
<dbReference type="EMBL" id="CP012502">
    <property type="protein sequence ID" value="AOM82573.1"/>
    <property type="molecule type" value="Genomic_DNA"/>
</dbReference>
<dbReference type="NCBIfam" id="TIGR00029">
    <property type="entry name" value="S20"/>
    <property type="match status" value="1"/>
</dbReference>
<sequence length="88" mass="9877">MANIKSSKKRVLTNEKRRAKNASFKSELRSAVKSFYTMAEKKDVEGAKSAFTTAVKKIDKAVNRGVYHKNKAARQKSALQQKMNELSA</sequence>
<dbReference type="OrthoDB" id="9808392at2"/>
<evidence type="ECO:0000256" key="7">
    <source>
        <dbReference type="ARBA" id="ARBA00035136"/>
    </source>
</evidence>
<evidence type="ECO:0000256" key="1">
    <source>
        <dbReference type="ARBA" id="ARBA00003134"/>
    </source>
</evidence>
<name>A0A1D7QU81_9BACI</name>
<dbReference type="Proteomes" id="UP000094463">
    <property type="component" value="Chromosome"/>
</dbReference>
<evidence type="ECO:0000256" key="3">
    <source>
        <dbReference type="ARBA" id="ARBA00022730"/>
    </source>
</evidence>